<evidence type="ECO:0000313" key="1">
    <source>
        <dbReference type="EMBL" id="RRT75488.1"/>
    </source>
</evidence>
<dbReference type="PANTHER" id="PTHR12741">
    <property type="entry name" value="LYST-INTERACTING PROTEIN LIP5 DOPAMINE RESPONSIVE PROTEIN DRG-1"/>
    <property type="match status" value="1"/>
</dbReference>
<dbReference type="AlphaFoldDB" id="A0A427AGX0"/>
<evidence type="ECO:0000313" key="2">
    <source>
        <dbReference type="Proteomes" id="UP000287651"/>
    </source>
</evidence>
<sequence length="82" mass="9437">VYFMDTQIWYAIFSTLYGGVSGAFGRLGEIIWRCSEIRTLGMLRSRFHSLPGAFNTCLVPSEKVRNRRFSLSKHFAEVCLQL</sequence>
<dbReference type="GO" id="GO:0046527">
    <property type="term" value="F:glucosyltransferase activity"/>
    <property type="evidence" value="ECO:0007669"/>
    <property type="project" value="TreeGrafter"/>
</dbReference>
<dbReference type="EMBL" id="AMZH03002464">
    <property type="protein sequence ID" value="RRT75488.1"/>
    <property type="molecule type" value="Genomic_DNA"/>
</dbReference>
<proteinExistence type="predicted"/>
<reference evidence="1 2" key="1">
    <citation type="journal article" date="2014" name="Agronomy (Basel)">
        <title>A Draft Genome Sequence for Ensete ventricosum, the Drought-Tolerant Tree Against Hunger.</title>
        <authorList>
            <person name="Harrison J."/>
            <person name="Moore K.A."/>
            <person name="Paszkiewicz K."/>
            <person name="Jones T."/>
            <person name="Grant M."/>
            <person name="Ambacheew D."/>
            <person name="Muzemil S."/>
            <person name="Studholme D.J."/>
        </authorList>
    </citation>
    <scope>NUCLEOTIDE SEQUENCE [LARGE SCALE GENOMIC DNA]</scope>
</reference>
<accession>A0A427AGX0</accession>
<organism evidence="1 2">
    <name type="scientific">Ensete ventricosum</name>
    <name type="common">Abyssinian banana</name>
    <name type="synonym">Musa ensete</name>
    <dbReference type="NCBI Taxonomy" id="4639"/>
    <lineage>
        <taxon>Eukaryota</taxon>
        <taxon>Viridiplantae</taxon>
        <taxon>Streptophyta</taxon>
        <taxon>Embryophyta</taxon>
        <taxon>Tracheophyta</taxon>
        <taxon>Spermatophyta</taxon>
        <taxon>Magnoliopsida</taxon>
        <taxon>Liliopsida</taxon>
        <taxon>Zingiberales</taxon>
        <taxon>Musaceae</taxon>
        <taxon>Ensete</taxon>
    </lineage>
</organism>
<gene>
    <name evidence="1" type="ORF">B296_00031171</name>
</gene>
<protein>
    <submittedName>
        <fullName evidence="1">Uncharacterized protein</fullName>
    </submittedName>
</protein>
<name>A0A427AGX0_ENSVE</name>
<dbReference type="GO" id="GO:0005886">
    <property type="term" value="C:plasma membrane"/>
    <property type="evidence" value="ECO:0007669"/>
    <property type="project" value="TreeGrafter"/>
</dbReference>
<dbReference type="PANTHER" id="PTHR12741:SF106">
    <property type="entry name" value="CALLOSE SYNTHASE 5"/>
    <property type="match status" value="1"/>
</dbReference>
<dbReference type="Proteomes" id="UP000287651">
    <property type="component" value="Unassembled WGS sequence"/>
</dbReference>
<feature type="non-terminal residue" evidence="1">
    <location>
        <position position="1"/>
    </location>
</feature>
<comment type="caution">
    <text evidence="1">The sequence shown here is derived from an EMBL/GenBank/DDBJ whole genome shotgun (WGS) entry which is preliminary data.</text>
</comment>